<keyword evidence="4 10" id="KW-0732">Signal</keyword>
<name>A0A6J2VDX5_CHACN</name>
<keyword evidence="5 9" id="KW-1133">Transmembrane helix</keyword>
<keyword evidence="7" id="KW-0325">Glycoprotein</keyword>
<gene>
    <name evidence="13" type="primary">plxdc2a</name>
</gene>
<evidence type="ECO:0000256" key="3">
    <source>
        <dbReference type="ARBA" id="ARBA00022692"/>
    </source>
</evidence>
<dbReference type="Gene3D" id="3.30.1680.10">
    <property type="entry name" value="ligand-binding face of the semaphorins, domain 2"/>
    <property type="match status" value="1"/>
</dbReference>
<dbReference type="CTD" id="559852"/>
<evidence type="ECO:0000256" key="8">
    <source>
        <dbReference type="SAM" id="MobiDB-lite"/>
    </source>
</evidence>
<evidence type="ECO:0000256" key="10">
    <source>
        <dbReference type="SAM" id="SignalP"/>
    </source>
</evidence>
<accession>A0A6J2VDX5</accession>
<dbReference type="Proteomes" id="UP000504632">
    <property type="component" value="Chromosome 5"/>
</dbReference>
<evidence type="ECO:0000256" key="2">
    <source>
        <dbReference type="ARBA" id="ARBA00010297"/>
    </source>
</evidence>
<keyword evidence="3 9" id="KW-0812">Transmembrane</keyword>
<evidence type="ECO:0000313" key="13">
    <source>
        <dbReference type="RefSeq" id="XP_030630449.1"/>
    </source>
</evidence>
<protein>
    <submittedName>
        <fullName evidence="13">Plexin domain-containing protein 2</fullName>
    </submittedName>
</protein>
<evidence type="ECO:0000259" key="11">
    <source>
        <dbReference type="SMART" id="SM00423"/>
    </source>
</evidence>
<feature type="region of interest" description="Disordered" evidence="8">
    <location>
        <begin position="57"/>
        <end position="82"/>
    </location>
</feature>
<dbReference type="FunCoup" id="A0A6J2VDX5">
    <property type="interactions" value="173"/>
</dbReference>
<evidence type="ECO:0000256" key="4">
    <source>
        <dbReference type="ARBA" id="ARBA00022729"/>
    </source>
</evidence>
<evidence type="ECO:0000256" key="6">
    <source>
        <dbReference type="ARBA" id="ARBA00023136"/>
    </source>
</evidence>
<dbReference type="SMART" id="SM00423">
    <property type="entry name" value="PSI"/>
    <property type="match status" value="1"/>
</dbReference>
<proteinExistence type="inferred from homology"/>
<feature type="compositionally biased region" description="Low complexity" evidence="8">
    <location>
        <begin position="367"/>
        <end position="388"/>
    </location>
</feature>
<dbReference type="PANTHER" id="PTHR13055">
    <property type="entry name" value="TUMOR ENDOTHELIAL MARKER 7 RELATED"/>
    <property type="match status" value="1"/>
</dbReference>
<dbReference type="OrthoDB" id="6285106at2759"/>
<dbReference type="GO" id="GO:0016020">
    <property type="term" value="C:membrane"/>
    <property type="evidence" value="ECO:0007669"/>
    <property type="project" value="UniProtKB-SubCell"/>
</dbReference>
<evidence type="ECO:0000256" key="5">
    <source>
        <dbReference type="ARBA" id="ARBA00022989"/>
    </source>
</evidence>
<dbReference type="RefSeq" id="XP_030630449.1">
    <property type="nucleotide sequence ID" value="XM_030774589.1"/>
</dbReference>
<dbReference type="InterPro" id="IPR031152">
    <property type="entry name" value="PLXDC"/>
</dbReference>
<dbReference type="SUPFAM" id="SSF103575">
    <property type="entry name" value="Plexin repeat"/>
    <property type="match status" value="1"/>
</dbReference>
<feature type="transmembrane region" description="Helical" evidence="9">
    <location>
        <begin position="438"/>
        <end position="460"/>
    </location>
</feature>
<keyword evidence="6 9" id="KW-0472">Membrane</keyword>
<keyword evidence="12" id="KW-1185">Reference proteome</keyword>
<feature type="signal peptide" evidence="10">
    <location>
        <begin position="1"/>
        <end position="18"/>
    </location>
</feature>
<dbReference type="InterPro" id="IPR002165">
    <property type="entry name" value="Plexin_repeat"/>
</dbReference>
<evidence type="ECO:0000256" key="7">
    <source>
        <dbReference type="ARBA" id="ARBA00023180"/>
    </source>
</evidence>
<dbReference type="PANTHER" id="PTHR13055:SF11">
    <property type="entry name" value="PLEXIN DOMAIN-CONTAINING PROTEIN 2"/>
    <property type="match status" value="1"/>
</dbReference>
<dbReference type="Pfam" id="PF01437">
    <property type="entry name" value="PSI"/>
    <property type="match status" value="1"/>
</dbReference>
<dbReference type="InterPro" id="IPR016201">
    <property type="entry name" value="PSI"/>
</dbReference>
<organism evidence="12 13">
    <name type="scientific">Chanos chanos</name>
    <name type="common">Milkfish</name>
    <name type="synonym">Mugil chanos</name>
    <dbReference type="NCBI Taxonomy" id="29144"/>
    <lineage>
        <taxon>Eukaryota</taxon>
        <taxon>Metazoa</taxon>
        <taxon>Chordata</taxon>
        <taxon>Craniata</taxon>
        <taxon>Vertebrata</taxon>
        <taxon>Euteleostomi</taxon>
        <taxon>Actinopterygii</taxon>
        <taxon>Neopterygii</taxon>
        <taxon>Teleostei</taxon>
        <taxon>Ostariophysi</taxon>
        <taxon>Gonorynchiformes</taxon>
        <taxon>Chanidae</taxon>
        <taxon>Chanos</taxon>
    </lineage>
</organism>
<sequence>MRFNFIVGVVVLIQVKMSTEYLELSGVSYAYTERFPLPVESGAVDYRHPNKRWRRWLSSPSPRPAEDQYHDQNKPDSERFPEIVTDETRDNTSQIERDMDHSYYVSKIYGATDPAGKHLWVNITQMDRGKIHGVLSNTHRQASRVNLSFDFPFYGHSLREITIATGGFIYTGDVIHKMLTATQYIAPLMANFDPSVSRNSTVIYFDTGTALVVQWDHVYLQDGFDLGSFTFQVSLHSDGRIVFAYKEIPIDINQISSVNHPVKVGLSDAFVVLHKIQQIPNVRRRTIYEYHRVDLPKTKITSSTAVELLPLPTCHQFTSCEQCTTSQIGFNCSWCNRLQRCSSGFDRNRQGWVDSGCPDETTVIDKTTTSTSSPPPTSTTATSTTTSRMFSTSAATTHIPTSIPTEDDTKIALHMIDEGSSLSDDSEERREERLQTGLLIGILLTTVLMVSAVLVSVYMYTHPTSSVSLFFIERRPARWPTMKFRRGSGHPAYADVESMSRDKEGFIVMDSKDSFVLSDHRDSFIVTDQKDGFIVPDQRERFLVMERC</sequence>
<dbReference type="AlphaFoldDB" id="A0A6J2VDX5"/>
<dbReference type="GeneID" id="115812101"/>
<feature type="chain" id="PRO_5026969302" evidence="10">
    <location>
        <begin position="19"/>
        <end position="548"/>
    </location>
</feature>
<feature type="region of interest" description="Disordered" evidence="8">
    <location>
        <begin position="365"/>
        <end position="388"/>
    </location>
</feature>
<comment type="similarity">
    <text evidence="2">Belongs to the plexin family.</text>
</comment>
<feature type="domain" description="PSI" evidence="11">
    <location>
        <begin position="313"/>
        <end position="358"/>
    </location>
</feature>
<evidence type="ECO:0000313" key="12">
    <source>
        <dbReference type="Proteomes" id="UP000504632"/>
    </source>
</evidence>
<evidence type="ECO:0000256" key="9">
    <source>
        <dbReference type="SAM" id="Phobius"/>
    </source>
</evidence>
<reference evidence="13" key="1">
    <citation type="submission" date="2025-08" db="UniProtKB">
        <authorList>
            <consortium name="RefSeq"/>
        </authorList>
    </citation>
    <scope>IDENTIFICATION</scope>
</reference>
<feature type="compositionally biased region" description="Basic and acidic residues" evidence="8">
    <location>
        <begin position="64"/>
        <end position="82"/>
    </location>
</feature>
<evidence type="ECO:0000256" key="1">
    <source>
        <dbReference type="ARBA" id="ARBA00004479"/>
    </source>
</evidence>
<dbReference type="InParanoid" id="A0A6J2VDX5"/>
<comment type="subcellular location">
    <subcellularLocation>
        <location evidence="1">Membrane</location>
        <topology evidence="1">Single-pass type I membrane protein</topology>
    </subcellularLocation>
</comment>